<reference evidence="1" key="1">
    <citation type="journal article" date="2012" name="PLoS ONE">
        <title>Gene sets for utilization of primary and secondary nutrition supplies in the distal gut of endangered iberian lynx.</title>
        <authorList>
            <person name="Alcaide M."/>
            <person name="Messina E."/>
            <person name="Richter M."/>
            <person name="Bargiela R."/>
            <person name="Peplies J."/>
            <person name="Huws S.A."/>
            <person name="Newbold C.J."/>
            <person name="Golyshin P.N."/>
            <person name="Simon M.A."/>
            <person name="Lopez G."/>
            <person name="Yakimov M.M."/>
            <person name="Ferrer M."/>
        </authorList>
    </citation>
    <scope>NUCLEOTIDE SEQUENCE</scope>
</reference>
<name>J9GDW3_9ZZZZ</name>
<comment type="caution">
    <text evidence="1">The sequence shown here is derived from an EMBL/GenBank/DDBJ whole genome shotgun (WGS) entry which is preliminary data.</text>
</comment>
<proteinExistence type="predicted"/>
<accession>J9GDW3</accession>
<dbReference type="AlphaFoldDB" id="J9GDW3"/>
<organism evidence="1">
    <name type="scientific">gut metagenome</name>
    <dbReference type="NCBI Taxonomy" id="749906"/>
    <lineage>
        <taxon>unclassified sequences</taxon>
        <taxon>metagenomes</taxon>
        <taxon>organismal metagenomes</taxon>
    </lineage>
</organism>
<gene>
    <name evidence="1" type="ORF">EVA_06820</name>
</gene>
<evidence type="ECO:0000313" key="1">
    <source>
        <dbReference type="EMBL" id="EJX05074.1"/>
    </source>
</evidence>
<dbReference type="EMBL" id="AMCI01001590">
    <property type="protein sequence ID" value="EJX05074.1"/>
    <property type="molecule type" value="Genomic_DNA"/>
</dbReference>
<sequence>MPFCWISVYLEFDFSDQLGNFLNFINHQNFRSIATNKITGIGYGCGKICLYVKRLKFDVV</sequence>
<protein>
    <submittedName>
        <fullName evidence="1">Uncharacterized protein</fullName>
    </submittedName>
</protein>